<dbReference type="OrthoDB" id="1904255at2"/>
<protein>
    <recommendedName>
        <fullName evidence="3">Apea-like HEPN domain-containing protein</fullName>
    </recommendedName>
</protein>
<dbReference type="RefSeq" id="WP_147054127.1">
    <property type="nucleotide sequence ID" value="NZ_CP042437.1"/>
</dbReference>
<evidence type="ECO:0000313" key="1">
    <source>
        <dbReference type="EMBL" id="QEC76909.1"/>
    </source>
</evidence>
<sequence>MINWINQKLNVNLDPNGLESIKDFSLIWNIFERQVGGMRFTINTAEVSLSQNQFQQAEFQTCYDYFRNRYTGDAVALNRFEHLNFRPNDRQAYVRQVLEDPASSTANIVLALTIIVYRLRNNLFHGEKDMRFIDGQVDNFEQANAFLKTLLNYYP</sequence>
<gene>
    <name evidence="1" type="ORF">FSB76_13500</name>
</gene>
<dbReference type="KEGG" id="mgk:FSB76_13500"/>
<name>A0A5B8VZG9_9SPHI</name>
<dbReference type="Proteomes" id="UP000321362">
    <property type="component" value="Chromosome"/>
</dbReference>
<evidence type="ECO:0000313" key="2">
    <source>
        <dbReference type="Proteomes" id="UP000321362"/>
    </source>
</evidence>
<evidence type="ECO:0008006" key="3">
    <source>
        <dbReference type="Google" id="ProtNLM"/>
    </source>
</evidence>
<keyword evidence="2" id="KW-1185">Reference proteome</keyword>
<dbReference type="AlphaFoldDB" id="A0A5B8VZG9"/>
<proteinExistence type="predicted"/>
<reference evidence="1 2" key="1">
    <citation type="journal article" date="2013" name="J. Microbiol.">
        <title>Mucilaginibacter ginsenosidivorax sp. nov., with ginsenoside converting activity isolated from sediment.</title>
        <authorList>
            <person name="Kim J.K."/>
            <person name="Choi T.E."/>
            <person name="Liu Q.M."/>
            <person name="Park H.Y."/>
            <person name="Yi T.H."/>
            <person name="Yoon M.H."/>
            <person name="Kim S.C."/>
            <person name="Im W.T."/>
        </authorList>
    </citation>
    <scope>NUCLEOTIDE SEQUENCE [LARGE SCALE GENOMIC DNA]</scope>
    <source>
        <strain evidence="1 2">KHI28</strain>
    </source>
</reference>
<accession>A0A5B8VZG9</accession>
<dbReference type="EMBL" id="CP042437">
    <property type="protein sequence ID" value="QEC76909.1"/>
    <property type="molecule type" value="Genomic_DNA"/>
</dbReference>
<organism evidence="1 2">
    <name type="scientific">Mucilaginibacter ginsenosidivorax</name>
    <dbReference type="NCBI Taxonomy" id="862126"/>
    <lineage>
        <taxon>Bacteria</taxon>
        <taxon>Pseudomonadati</taxon>
        <taxon>Bacteroidota</taxon>
        <taxon>Sphingobacteriia</taxon>
        <taxon>Sphingobacteriales</taxon>
        <taxon>Sphingobacteriaceae</taxon>
        <taxon>Mucilaginibacter</taxon>
    </lineage>
</organism>